<dbReference type="AlphaFoldDB" id="A0AAV1QRA7"/>
<organism evidence="1 2">
    <name type="scientific">Dovyalis caffra</name>
    <dbReference type="NCBI Taxonomy" id="77055"/>
    <lineage>
        <taxon>Eukaryota</taxon>
        <taxon>Viridiplantae</taxon>
        <taxon>Streptophyta</taxon>
        <taxon>Embryophyta</taxon>
        <taxon>Tracheophyta</taxon>
        <taxon>Spermatophyta</taxon>
        <taxon>Magnoliopsida</taxon>
        <taxon>eudicotyledons</taxon>
        <taxon>Gunneridae</taxon>
        <taxon>Pentapetalae</taxon>
        <taxon>rosids</taxon>
        <taxon>fabids</taxon>
        <taxon>Malpighiales</taxon>
        <taxon>Salicaceae</taxon>
        <taxon>Flacourtieae</taxon>
        <taxon>Dovyalis</taxon>
    </lineage>
</organism>
<accession>A0AAV1QRA7</accession>
<reference evidence="1 2" key="1">
    <citation type="submission" date="2024-01" db="EMBL/GenBank/DDBJ databases">
        <authorList>
            <person name="Waweru B."/>
        </authorList>
    </citation>
    <scope>NUCLEOTIDE SEQUENCE [LARGE SCALE GENOMIC DNA]</scope>
</reference>
<gene>
    <name evidence="1" type="ORF">DCAF_LOCUS1172</name>
</gene>
<evidence type="ECO:0000313" key="1">
    <source>
        <dbReference type="EMBL" id="CAK7323543.1"/>
    </source>
</evidence>
<evidence type="ECO:0000313" key="2">
    <source>
        <dbReference type="Proteomes" id="UP001314170"/>
    </source>
</evidence>
<dbReference type="EMBL" id="CAWUPB010000130">
    <property type="protein sequence ID" value="CAK7323543.1"/>
    <property type="molecule type" value="Genomic_DNA"/>
</dbReference>
<name>A0AAV1QRA7_9ROSI</name>
<dbReference type="Proteomes" id="UP001314170">
    <property type="component" value="Unassembled WGS sequence"/>
</dbReference>
<protein>
    <submittedName>
        <fullName evidence="1">Uncharacterized protein</fullName>
    </submittedName>
</protein>
<keyword evidence="2" id="KW-1185">Reference proteome</keyword>
<proteinExistence type="predicted"/>
<sequence length="140" mass="14395">MHGVTYTDELLKAFGDRAGHVWLAHDTIVHGGGGERNGIEGIVVGIEGIDGMLGSGGKVTFGTVGMVGKLGSGGNVGLGRDGWVVGKVGNVGLVGKGGNVGLGKFGTEGRGGNWRRWRAAKATLMLEKAKAMEKAKMKHL</sequence>
<comment type="caution">
    <text evidence="1">The sequence shown here is derived from an EMBL/GenBank/DDBJ whole genome shotgun (WGS) entry which is preliminary data.</text>
</comment>